<protein>
    <submittedName>
        <fullName evidence="2">Uncharacterized protein</fullName>
    </submittedName>
</protein>
<dbReference type="EMBL" id="JANPWB010000005">
    <property type="protein sequence ID" value="KAJ1190579.1"/>
    <property type="molecule type" value="Genomic_DNA"/>
</dbReference>
<evidence type="ECO:0000256" key="1">
    <source>
        <dbReference type="SAM" id="MobiDB-lite"/>
    </source>
</evidence>
<dbReference type="Proteomes" id="UP001066276">
    <property type="component" value="Chromosome 3_1"/>
</dbReference>
<comment type="caution">
    <text evidence="2">The sequence shown here is derived from an EMBL/GenBank/DDBJ whole genome shotgun (WGS) entry which is preliminary data.</text>
</comment>
<sequence length="129" mass="15109">MAMARWQERKKTEGWSRRRMRIANQRKKEGWQCVDEDDRGTKTKPQRLKETENQRRTEAQRIQFIEEGEDAQSPATFCGRVLSTAILFLLFSFLFTDPACILDSSEKLWIHTQGPSLDPQIQALDPRIL</sequence>
<evidence type="ECO:0000313" key="3">
    <source>
        <dbReference type="Proteomes" id="UP001066276"/>
    </source>
</evidence>
<feature type="compositionally biased region" description="Basic and acidic residues" evidence="1">
    <location>
        <begin position="47"/>
        <end position="56"/>
    </location>
</feature>
<evidence type="ECO:0000313" key="2">
    <source>
        <dbReference type="EMBL" id="KAJ1190579.1"/>
    </source>
</evidence>
<dbReference type="AlphaFoldDB" id="A0AAV7UNH4"/>
<keyword evidence="3" id="KW-1185">Reference proteome</keyword>
<gene>
    <name evidence="2" type="ORF">NDU88_007317</name>
</gene>
<reference evidence="2" key="1">
    <citation type="journal article" date="2022" name="bioRxiv">
        <title>Sequencing and chromosome-scale assembly of the giantPleurodeles waltlgenome.</title>
        <authorList>
            <person name="Brown T."/>
            <person name="Elewa A."/>
            <person name="Iarovenko S."/>
            <person name="Subramanian E."/>
            <person name="Araus A.J."/>
            <person name="Petzold A."/>
            <person name="Susuki M."/>
            <person name="Suzuki K.-i.T."/>
            <person name="Hayashi T."/>
            <person name="Toyoda A."/>
            <person name="Oliveira C."/>
            <person name="Osipova E."/>
            <person name="Leigh N.D."/>
            <person name="Simon A."/>
            <person name="Yun M.H."/>
        </authorList>
    </citation>
    <scope>NUCLEOTIDE SEQUENCE</scope>
    <source>
        <strain evidence="2">20211129_DDA</strain>
        <tissue evidence="2">Liver</tissue>
    </source>
</reference>
<organism evidence="2 3">
    <name type="scientific">Pleurodeles waltl</name>
    <name type="common">Iberian ribbed newt</name>
    <dbReference type="NCBI Taxonomy" id="8319"/>
    <lineage>
        <taxon>Eukaryota</taxon>
        <taxon>Metazoa</taxon>
        <taxon>Chordata</taxon>
        <taxon>Craniata</taxon>
        <taxon>Vertebrata</taxon>
        <taxon>Euteleostomi</taxon>
        <taxon>Amphibia</taxon>
        <taxon>Batrachia</taxon>
        <taxon>Caudata</taxon>
        <taxon>Salamandroidea</taxon>
        <taxon>Salamandridae</taxon>
        <taxon>Pleurodelinae</taxon>
        <taxon>Pleurodeles</taxon>
    </lineage>
</organism>
<feature type="region of interest" description="Disordered" evidence="1">
    <location>
        <begin position="30"/>
        <end position="56"/>
    </location>
</feature>
<name>A0AAV7UNH4_PLEWA</name>
<proteinExistence type="predicted"/>
<accession>A0AAV7UNH4</accession>